<dbReference type="EMBL" id="CP118224">
    <property type="protein sequence ID" value="WMC12023.1"/>
    <property type="molecule type" value="Genomic_DNA"/>
</dbReference>
<reference evidence="2 3" key="1">
    <citation type="submission" date="2023-02" db="EMBL/GenBank/DDBJ databases">
        <title>Complete genome sequence of a novel bacterium Oceanimonas sp. NTOU-MSR1 isolated from marine coast sediment.</title>
        <authorList>
            <person name="Yang H.-T."/>
            <person name="Chen Y.-L."/>
            <person name="Ho Y.-N."/>
        </authorList>
    </citation>
    <scope>NUCLEOTIDE SEQUENCE [LARGE SCALE GENOMIC DNA]</scope>
    <source>
        <strain evidence="2 3">NTOU-MSR1</strain>
    </source>
</reference>
<protein>
    <submittedName>
        <fullName evidence="2">Uncharacterized protein</fullName>
    </submittedName>
</protein>
<dbReference type="AlphaFoldDB" id="A0AA50QBH1"/>
<accession>A0AA50QBH1</accession>
<evidence type="ECO:0000313" key="2">
    <source>
        <dbReference type="EMBL" id="WMC12023.1"/>
    </source>
</evidence>
<evidence type="ECO:0000313" key="3">
    <source>
        <dbReference type="Proteomes" id="UP001223802"/>
    </source>
</evidence>
<gene>
    <name evidence="2" type="ORF">PU634_06580</name>
</gene>
<organism evidence="2 3">
    <name type="scientific">Oceanimonas pelagia</name>
    <dbReference type="NCBI Taxonomy" id="3028314"/>
    <lineage>
        <taxon>Bacteria</taxon>
        <taxon>Pseudomonadati</taxon>
        <taxon>Pseudomonadota</taxon>
        <taxon>Gammaproteobacteria</taxon>
        <taxon>Aeromonadales</taxon>
        <taxon>Aeromonadaceae</taxon>
        <taxon>Oceanimonas</taxon>
    </lineage>
</organism>
<keyword evidence="1" id="KW-0812">Transmembrane</keyword>
<keyword evidence="1" id="KW-1133">Transmembrane helix</keyword>
<dbReference type="Proteomes" id="UP001223802">
    <property type="component" value="Chromosome"/>
</dbReference>
<sequence length="82" mass="9100">MSLIHCEQCGQPFFAHHKRCIHCRTLRDDVQSTSLLHRPLSWLMSTVAMAALLLIWGVTEPTPLHAADDLGGPGVEISQQQP</sequence>
<proteinExistence type="predicted"/>
<dbReference type="RefSeq" id="WP_306763260.1">
    <property type="nucleotide sequence ID" value="NZ_CP118224.1"/>
</dbReference>
<feature type="transmembrane region" description="Helical" evidence="1">
    <location>
        <begin position="40"/>
        <end position="59"/>
    </location>
</feature>
<evidence type="ECO:0000256" key="1">
    <source>
        <dbReference type="SAM" id="Phobius"/>
    </source>
</evidence>
<dbReference type="KEGG" id="ope:PU634_06580"/>
<name>A0AA50QBH1_9GAMM</name>
<keyword evidence="3" id="KW-1185">Reference proteome</keyword>
<keyword evidence="1" id="KW-0472">Membrane</keyword>